<comment type="caution">
    <text evidence="3">The sequence shown here is derived from an EMBL/GenBank/DDBJ whole genome shotgun (WGS) entry which is preliminary data.</text>
</comment>
<evidence type="ECO:0000256" key="1">
    <source>
        <dbReference type="SAM" id="MobiDB-lite"/>
    </source>
</evidence>
<feature type="compositionally biased region" description="Pro residues" evidence="1">
    <location>
        <begin position="213"/>
        <end position="226"/>
    </location>
</feature>
<feature type="compositionally biased region" description="Pro residues" evidence="1">
    <location>
        <begin position="80"/>
        <end position="101"/>
    </location>
</feature>
<feature type="chain" id="PRO_5041444919" evidence="2">
    <location>
        <begin position="22"/>
        <end position="978"/>
    </location>
</feature>
<evidence type="ECO:0000313" key="4">
    <source>
        <dbReference type="Proteomes" id="UP001174936"/>
    </source>
</evidence>
<dbReference type="EMBL" id="JAULSV010000004">
    <property type="protein sequence ID" value="KAK0645569.1"/>
    <property type="molecule type" value="Genomic_DNA"/>
</dbReference>
<dbReference type="AlphaFoldDB" id="A0AA39Y3W7"/>
<feature type="compositionally biased region" description="Low complexity" evidence="1">
    <location>
        <begin position="317"/>
        <end position="334"/>
    </location>
</feature>
<feature type="compositionally biased region" description="Low complexity" evidence="1">
    <location>
        <begin position="242"/>
        <end position="251"/>
    </location>
</feature>
<evidence type="ECO:0000256" key="2">
    <source>
        <dbReference type="SAM" id="SignalP"/>
    </source>
</evidence>
<organism evidence="3 4">
    <name type="scientific">Cercophora newfieldiana</name>
    <dbReference type="NCBI Taxonomy" id="92897"/>
    <lineage>
        <taxon>Eukaryota</taxon>
        <taxon>Fungi</taxon>
        <taxon>Dikarya</taxon>
        <taxon>Ascomycota</taxon>
        <taxon>Pezizomycotina</taxon>
        <taxon>Sordariomycetes</taxon>
        <taxon>Sordariomycetidae</taxon>
        <taxon>Sordariales</taxon>
        <taxon>Lasiosphaeriaceae</taxon>
        <taxon>Cercophora</taxon>
    </lineage>
</organism>
<proteinExistence type="predicted"/>
<feature type="compositionally biased region" description="Pro residues" evidence="1">
    <location>
        <begin position="443"/>
        <end position="453"/>
    </location>
</feature>
<keyword evidence="4" id="KW-1185">Reference proteome</keyword>
<feature type="region of interest" description="Disordered" evidence="1">
    <location>
        <begin position="626"/>
        <end position="676"/>
    </location>
</feature>
<evidence type="ECO:0000313" key="3">
    <source>
        <dbReference type="EMBL" id="KAK0645569.1"/>
    </source>
</evidence>
<dbReference type="Proteomes" id="UP001174936">
    <property type="component" value="Unassembled WGS sequence"/>
</dbReference>
<gene>
    <name evidence="3" type="ORF">B0T16DRAFT_142225</name>
</gene>
<accession>A0AA39Y3W7</accession>
<feature type="compositionally biased region" description="Pro residues" evidence="1">
    <location>
        <begin position="252"/>
        <end position="263"/>
    </location>
</feature>
<feature type="region of interest" description="Disordered" evidence="1">
    <location>
        <begin position="77"/>
        <end position="101"/>
    </location>
</feature>
<feature type="region of interest" description="Disordered" evidence="1">
    <location>
        <begin position="391"/>
        <end position="453"/>
    </location>
</feature>
<name>A0AA39Y3W7_9PEZI</name>
<feature type="region of interest" description="Disordered" evidence="1">
    <location>
        <begin position="280"/>
        <end position="301"/>
    </location>
</feature>
<feature type="region of interest" description="Disordered" evidence="1">
    <location>
        <begin position="170"/>
        <end position="190"/>
    </location>
</feature>
<sequence length="978" mass="98153">MVGRRRVLLSVAVLGVEAVLGGPLGRREDVALSNTAALPPRPLPTPITRPTVSVVVEITASVNIGTDDAGTQQTTSIPAAAPPVVPTKPAGAPPAIPVPKPPVTVEEGSIELGEGSTPVGNSPIVVEEEEVVDFAAATTPPTVPTKPAGGPPVVPKPVVVVEEEIVEFGSPTTTTTPPTVPTKAGGPPIVPKPPVVVEEEVVDFGTPTTTTPPTVPTKPAGGPPVVPKPPVVVEEEVIDFGAPTTTSTTTPPAVPTKPGGPPVVPKPPVVVEEEVIDFGTPTTTTTTTPPSVPTKAGPPVVPKPPVVVEEEGIDFGTPTTTTPPTVPTKAGGPPVVAPPVKVVTLESDFDFGGGASPNTGDGNEAQTEYTYPGVWVSGSLVTATNSISRTALPSAKSLPPSTTSRKPPRPPGVNMPDTDTGVDEDGDPASDAAASTGTGPLVIPTPPRGPPPKIITTSVTALTTSEMDFTFPEPSPTPNSYANVSSQPPPTTVLPGTVCQASDIELMYTTYSIVYTSTLTWVGNPEDYTPLYPPISTPAPPDCIIAPDPARFTFATTTVCSSTGTGTKFVTCYATTASYVYTNNQPATTEAVMAPGYLSPPQPSNMVTVITTDKNPAVVFPTKAAPNYGVTSAPRTQDPHSPVTTPSNNNNNPPAYDQDGTPSQGPMREPPATPPVTVAVKPTAVVINDHTITDDPSGKTSVVIISGVTFTIGPSQVIGGGTTIDRNTITGGGLASTPTSTRIGNINVVVSSSIAVVGDTSFTLGPTSSTAIVSGQTVVIGPSAVVVAGETLSAPTIPRPTEVVVAGGDLITAIGQSVVVIQSTTITYGLTGTSTTVIDNDTITFGPGGVTVHGTTLGGTAAKPGATDFAVAGGATITKIGASVVVIAGSTYTVGPGMGTTTTVVGGETITIGPDGVKVATLTLPWPFGPTVVITPKATPTGGAEATAAGAEEDAAVGLKPGMVGVVLGLVLGVVVLL</sequence>
<feature type="compositionally biased region" description="Low complexity" evidence="1">
    <location>
        <begin position="280"/>
        <end position="289"/>
    </location>
</feature>
<feature type="signal peptide" evidence="2">
    <location>
        <begin position="1"/>
        <end position="21"/>
    </location>
</feature>
<protein>
    <submittedName>
        <fullName evidence="3">Uncharacterized protein</fullName>
    </submittedName>
</protein>
<keyword evidence="2" id="KW-0732">Signal</keyword>
<feature type="region of interest" description="Disordered" evidence="1">
    <location>
        <begin position="242"/>
        <end position="263"/>
    </location>
</feature>
<feature type="region of interest" description="Disordered" evidence="1">
    <location>
        <begin position="314"/>
        <end position="334"/>
    </location>
</feature>
<feature type="region of interest" description="Disordered" evidence="1">
    <location>
        <begin position="205"/>
        <end position="226"/>
    </location>
</feature>
<feature type="compositionally biased region" description="Low complexity" evidence="1">
    <location>
        <begin position="639"/>
        <end position="654"/>
    </location>
</feature>
<reference evidence="3" key="1">
    <citation type="submission" date="2023-06" db="EMBL/GenBank/DDBJ databases">
        <title>Genome-scale phylogeny and comparative genomics of the fungal order Sordariales.</title>
        <authorList>
            <consortium name="Lawrence Berkeley National Laboratory"/>
            <person name="Hensen N."/>
            <person name="Bonometti L."/>
            <person name="Westerberg I."/>
            <person name="Brannstrom I.O."/>
            <person name="Guillou S."/>
            <person name="Cros-Aarteil S."/>
            <person name="Calhoun S."/>
            <person name="Haridas S."/>
            <person name="Kuo A."/>
            <person name="Mondo S."/>
            <person name="Pangilinan J."/>
            <person name="Riley R."/>
            <person name="Labutti K."/>
            <person name="Andreopoulos B."/>
            <person name="Lipzen A."/>
            <person name="Chen C."/>
            <person name="Yanf M."/>
            <person name="Daum C."/>
            <person name="Ng V."/>
            <person name="Clum A."/>
            <person name="Steindorff A."/>
            <person name="Ohm R."/>
            <person name="Martin F."/>
            <person name="Silar P."/>
            <person name="Natvig D."/>
            <person name="Lalanne C."/>
            <person name="Gautier V."/>
            <person name="Ament-Velasquez S.L."/>
            <person name="Kruys A."/>
            <person name="Hutchinson M.I."/>
            <person name="Powell A.J."/>
            <person name="Barry K."/>
            <person name="Miller A.N."/>
            <person name="Grigoriev I.V."/>
            <person name="Debuchy R."/>
            <person name="Gladieux P."/>
            <person name="Thoren M.H."/>
            <person name="Johannesson H."/>
        </authorList>
    </citation>
    <scope>NUCLEOTIDE SEQUENCE</scope>
    <source>
        <strain evidence="3">SMH2532-1</strain>
    </source>
</reference>